<evidence type="ECO:0000256" key="1">
    <source>
        <dbReference type="SAM" id="Phobius"/>
    </source>
</evidence>
<feature type="transmembrane region" description="Helical" evidence="1">
    <location>
        <begin position="88"/>
        <end position="109"/>
    </location>
</feature>
<organism evidence="2 3">
    <name type="scientific">Paenibacillus konkukensis</name>
    <dbReference type="NCBI Taxonomy" id="2020716"/>
    <lineage>
        <taxon>Bacteria</taxon>
        <taxon>Bacillati</taxon>
        <taxon>Bacillota</taxon>
        <taxon>Bacilli</taxon>
        <taxon>Bacillales</taxon>
        <taxon>Paenibacillaceae</taxon>
        <taxon>Paenibacillus</taxon>
    </lineage>
</organism>
<reference evidence="2" key="1">
    <citation type="submission" date="2018-02" db="EMBL/GenBank/DDBJ databases">
        <authorList>
            <person name="Kim S.-K."/>
            <person name="Jung H.-I."/>
            <person name="Lee S.-W."/>
        </authorList>
    </citation>
    <scope>NUCLEOTIDE SEQUENCE</scope>
    <source>
        <strain evidence="2">SK3146</strain>
    </source>
</reference>
<gene>
    <name evidence="2" type="ORF">SK3146_05736</name>
</gene>
<proteinExistence type="predicted"/>
<feature type="transmembrane region" description="Helical" evidence="1">
    <location>
        <begin position="54"/>
        <end position="76"/>
    </location>
</feature>
<sequence length="201" mass="22594">MILSPFFRKLALTLHVISTMIWLGSAAAYIPIAIYVLTNQDVELVQSAIQIMSWIVNFIIVPTAFASLLTGVALSLGTRWGLFRHYWIIFKLLLTVIAVFFLIGYTRGLSEMASIASNVDLSVLQDREHIAHTIGGLVVLIVATVLSVYKPKGMTRYGWRKQLDTKNDSTPYSTPRWIKRIGFAAIVLLLVIVVLFFFQTM</sequence>
<protein>
    <recommendedName>
        <fullName evidence="4">DUF2269 domain-containing protein</fullName>
    </recommendedName>
</protein>
<keyword evidence="1" id="KW-0812">Transmembrane</keyword>
<keyword evidence="3" id="KW-1185">Reference proteome</keyword>
<feature type="transmembrane region" description="Helical" evidence="1">
    <location>
        <begin position="181"/>
        <end position="198"/>
    </location>
</feature>
<accession>A0ABY4RY26</accession>
<feature type="transmembrane region" description="Helical" evidence="1">
    <location>
        <begin position="129"/>
        <end position="149"/>
    </location>
</feature>
<name>A0ABY4RY26_9BACL</name>
<keyword evidence="1" id="KW-0472">Membrane</keyword>
<feature type="transmembrane region" description="Helical" evidence="1">
    <location>
        <begin position="12"/>
        <end position="34"/>
    </location>
</feature>
<reference evidence="2" key="2">
    <citation type="journal article" date="2021" name="J Anim Sci Technol">
        <title>Complete genome sequence of Paenibacillus konkukensis sp. nov. SK3146 as a potential probiotic strain.</title>
        <authorList>
            <person name="Jung H.I."/>
            <person name="Park S."/>
            <person name="Niu K.M."/>
            <person name="Lee S.W."/>
            <person name="Kothari D."/>
            <person name="Yi K.J."/>
            <person name="Kim S.K."/>
        </authorList>
    </citation>
    <scope>NUCLEOTIDE SEQUENCE</scope>
    <source>
        <strain evidence="2">SK3146</strain>
    </source>
</reference>
<dbReference type="Proteomes" id="UP001057134">
    <property type="component" value="Chromosome"/>
</dbReference>
<keyword evidence="1" id="KW-1133">Transmembrane helix</keyword>
<dbReference type="RefSeq" id="WP_249861980.1">
    <property type="nucleotide sequence ID" value="NZ_CP027059.1"/>
</dbReference>
<evidence type="ECO:0000313" key="2">
    <source>
        <dbReference type="EMBL" id="UQZ86443.1"/>
    </source>
</evidence>
<evidence type="ECO:0008006" key="4">
    <source>
        <dbReference type="Google" id="ProtNLM"/>
    </source>
</evidence>
<evidence type="ECO:0000313" key="3">
    <source>
        <dbReference type="Proteomes" id="UP001057134"/>
    </source>
</evidence>
<dbReference type="EMBL" id="CP027059">
    <property type="protein sequence ID" value="UQZ86443.1"/>
    <property type="molecule type" value="Genomic_DNA"/>
</dbReference>